<feature type="region of interest" description="Disordered" evidence="1">
    <location>
        <begin position="285"/>
        <end position="338"/>
    </location>
</feature>
<protein>
    <submittedName>
        <fullName evidence="2">Uncharacterized protein</fullName>
    </submittedName>
</protein>
<sequence length="546" mass="57976">MENRKCSELFEIGSRALRYFEILEVRYVRWVHEHTTPDFKTYADLVALLYKLNGLNEDSFRGCANSLKDVLGKVEHERTQQVVFAQTLPSVWWGEAATMASNMMAEQLRLSADDIAVLRRVHEEMDATPQGLREALGIIANAATGISVDHDITVHGKSPEDIDNIISYAEGDWSSTIGFGDTLLDKVNRIFPEHKATGMSGWTAEDATTTVYHEDGTKTTVDSSGPTAKLRDHCKWWLDNIFRTDYESNITEFVNACNQANQAVTTTYDELVKDFAGLNATKYPCPSSSQAPQTTAPAGVAPGQPATPGAPSTPGTPSAPGQPGAPGAPSTTAPNAENPLSALASLGTQLASSSVGSQLAQGLNGLLSSASEQVTSTLEQLREEAEKVIDPEDEGSDADGDGKPDKDLDGDGKPDADNDSGVEFNGKEYRLEVGSDGQLKLVVEAPEGGPQTFHVEIGADGKPKIVGEGEPEQAAPPSAEGQQPTAPPVGVPGAPTGQRQEDGEHQPQNYPTPQEPDEGNHEPDPPAPPPTPAVDTGAQLAEAGPL</sequence>
<feature type="compositionally biased region" description="Low complexity" evidence="1">
    <location>
        <begin position="294"/>
        <end position="334"/>
    </location>
</feature>
<dbReference type="EMBL" id="JAAXOO010000003">
    <property type="protein sequence ID" value="NKY34323.1"/>
    <property type="molecule type" value="Genomic_DNA"/>
</dbReference>
<gene>
    <name evidence="2" type="ORF">HGA13_14730</name>
</gene>
<feature type="compositionally biased region" description="Basic and acidic residues" evidence="1">
    <location>
        <begin position="400"/>
        <end position="416"/>
    </location>
</feature>
<dbReference type="Proteomes" id="UP000565715">
    <property type="component" value="Unassembled WGS sequence"/>
</dbReference>
<keyword evidence="3" id="KW-1185">Reference proteome</keyword>
<evidence type="ECO:0000313" key="2">
    <source>
        <dbReference type="EMBL" id="NKY34323.1"/>
    </source>
</evidence>
<proteinExistence type="predicted"/>
<name>A0A846XIA8_9NOCA</name>
<comment type="caution">
    <text evidence="2">The sequence shown here is derived from an EMBL/GenBank/DDBJ whole genome shotgun (WGS) entry which is preliminary data.</text>
</comment>
<reference evidence="2 3" key="1">
    <citation type="submission" date="2020-04" db="EMBL/GenBank/DDBJ databases">
        <title>MicrobeNet Type strains.</title>
        <authorList>
            <person name="Nicholson A.C."/>
        </authorList>
    </citation>
    <scope>NUCLEOTIDE SEQUENCE [LARGE SCALE GENOMIC DNA]</scope>
    <source>
        <strain evidence="2 3">DSM 45078</strain>
    </source>
</reference>
<dbReference type="RefSeq" id="WP_157112801.1">
    <property type="nucleotide sequence ID" value="NZ_JAAXOO010000003.1"/>
</dbReference>
<feature type="region of interest" description="Disordered" evidence="1">
    <location>
        <begin position="386"/>
        <end position="546"/>
    </location>
</feature>
<evidence type="ECO:0000313" key="3">
    <source>
        <dbReference type="Proteomes" id="UP000565715"/>
    </source>
</evidence>
<accession>A0A846XIA8</accession>
<dbReference type="AlphaFoldDB" id="A0A846XIA8"/>
<evidence type="ECO:0000256" key="1">
    <source>
        <dbReference type="SAM" id="MobiDB-lite"/>
    </source>
</evidence>
<feature type="compositionally biased region" description="Basic and acidic residues" evidence="1">
    <location>
        <begin position="457"/>
        <end position="467"/>
    </location>
</feature>
<organism evidence="2 3">
    <name type="scientific">Nocardia speluncae</name>
    <dbReference type="NCBI Taxonomy" id="419477"/>
    <lineage>
        <taxon>Bacteria</taxon>
        <taxon>Bacillati</taxon>
        <taxon>Actinomycetota</taxon>
        <taxon>Actinomycetes</taxon>
        <taxon>Mycobacteriales</taxon>
        <taxon>Nocardiaceae</taxon>
        <taxon>Nocardia</taxon>
    </lineage>
</organism>